<organism evidence="1">
    <name type="scientific">marine metagenome</name>
    <dbReference type="NCBI Taxonomy" id="408172"/>
    <lineage>
        <taxon>unclassified sequences</taxon>
        <taxon>metagenomes</taxon>
        <taxon>ecological metagenomes</taxon>
    </lineage>
</organism>
<evidence type="ECO:0000313" key="1">
    <source>
        <dbReference type="EMBL" id="SVC07425.1"/>
    </source>
</evidence>
<sequence length="191" mass="22799">MIDDKDLLDIPEFLKRLGDTDMKPTDVKIVKEKVNPKIEFHTESEIKKEEEKKPKKPKVDIQARMQSQTQDYIIDIRDINYATFDNELHELSIQNIYDYCKDCDIPGAYCSRLIDDIEDFNKEYKQILHIRLIPKKERTEDEKEIEEGYDSYSNKEMKRMIDIQDKAVSQIQRWAKLKQSQRKARKPRAIS</sequence>
<protein>
    <submittedName>
        <fullName evidence="1">Uncharacterized protein</fullName>
    </submittedName>
</protein>
<dbReference type="EMBL" id="UINC01072056">
    <property type="protein sequence ID" value="SVC07425.1"/>
    <property type="molecule type" value="Genomic_DNA"/>
</dbReference>
<proteinExistence type="predicted"/>
<dbReference type="AlphaFoldDB" id="A0A382J7A3"/>
<reference evidence="1" key="1">
    <citation type="submission" date="2018-05" db="EMBL/GenBank/DDBJ databases">
        <authorList>
            <person name="Lanie J.A."/>
            <person name="Ng W.-L."/>
            <person name="Kazmierczak K.M."/>
            <person name="Andrzejewski T.M."/>
            <person name="Davidsen T.M."/>
            <person name="Wayne K.J."/>
            <person name="Tettelin H."/>
            <person name="Glass J.I."/>
            <person name="Rusch D."/>
            <person name="Podicherti R."/>
            <person name="Tsui H.-C.T."/>
            <person name="Winkler M.E."/>
        </authorList>
    </citation>
    <scope>NUCLEOTIDE SEQUENCE</scope>
</reference>
<accession>A0A382J7A3</accession>
<feature type="non-terminal residue" evidence="1">
    <location>
        <position position="191"/>
    </location>
</feature>
<name>A0A382J7A3_9ZZZZ</name>
<gene>
    <name evidence="1" type="ORF">METZ01_LOCUS260279</name>
</gene>